<feature type="non-terminal residue" evidence="1">
    <location>
        <position position="105"/>
    </location>
</feature>
<comment type="caution">
    <text evidence="1">The sequence shown here is derived from an EMBL/GenBank/DDBJ whole genome shotgun (WGS) entry which is preliminary data.</text>
</comment>
<keyword evidence="2" id="KW-1185">Reference proteome</keyword>
<dbReference type="EMBL" id="LPWH01000024">
    <property type="protein sequence ID" value="POR04175.1"/>
    <property type="molecule type" value="Genomic_DNA"/>
</dbReference>
<dbReference type="AlphaFoldDB" id="A0A2S4JXC2"/>
<sequence>MRLSRSVAVLFLLALAGMGATPFSLSARTTRYFEPPRTLTGENAHFPRILATDEKILVFYQQVVRPDGPDEGGSVYLSLVHSPDGRQWEERERLLGPFAFSGAAV</sequence>
<reference evidence="2" key="1">
    <citation type="submission" date="2015-12" db="EMBL/GenBank/DDBJ databases">
        <authorList>
            <person name="Lodha T.D."/>
            <person name="Chintalapati S."/>
            <person name="Chintalapati V.R."/>
            <person name="Sravanthi T."/>
        </authorList>
    </citation>
    <scope>NUCLEOTIDE SEQUENCE [LARGE SCALE GENOMIC DNA]</scope>
    <source>
        <strain evidence="2">JC133</strain>
    </source>
</reference>
<dbReference type="RefSeq" id="WP_146049370.1">
    <property type="nucleotide sequence ID" value="NZ_LPWH01000024.1"/>
</dbReference>
<evidence type="ECO:0000313" key="1">
    <source>
        <dbReference type="EMBL" id="POR04175.1"/>
    </source>
</evidence>
<organism evidence="1 2">
    <name type="scientific">Alkalispirochaeta sphaeroplastigenens</name>
    <dbReference type="NCBI Taxonomy" id="1187066"/>
    <lineage>
        <taxon>Bacteria</taxon>
        <taxon>Pseudomonadati</taxon>
        <taxon>Spirochaetota</taxon>
        <taxon>Spirochaetia</taxon>
        <taxon>Spirochaetales</taxon>
        <taxon>Spirochaetaceae</taxon>
        <taxon>Alkalispirochaeta</taxon>
    </lineage>
</organism>
<dbReference type="Proteomes" id="UP000237350">
    <property type="component" value="Unassembled WGS sequence"/>
</dbReference>
<evidence type="ECO:0008006" key="3">
    <source>
        <dbReference type="Google" id="ProtNLM"/>
    </source>
</evidence>
<accession>A0A2S4JXC2</accession>
<gene>
    <name evidence="1" type="ORF">AU468_03480</name>
</gene>
<name>A0A2S4JXC2_9SPIO</name>
<evidence type="ECO:0000313" key="2">
    <source>
        <dbReference type="Proteomes" id="UP000237350"/>
    </source>
</evidence>
<dbReference type="OrthoDB" id="9763484at2"/>
<protein>
    <recommendedName>
        <fullName evidence="3">Sialidase domain-containing protein</fullName>
    </recommendedName>
</protein>
<proteinExistence type="predicted"/>